<name>A0A6J4MRQ3_9BACT</name>
<proteinExistence type="predicted"/>
<sequence>MTQPNEAPRQARDSDRRGNDRRNLERRAPPPPWRRPWAYAAYGVAGALVLMLLIRGMGGDDPPRPTDDAPMVTREPGAPGVAPPAEATTKNNNAPVEAAFGAAGFERLVLQGPAAIGKTVKAELYCEQPTSYQVRTNVDAEAPVAALAANGRIPAAECKWGGANDPRRENFLLLVPPDLADDFAATPVINDDFQRRRRLVANVEWVGRSQALELRTAGVFRGLAR</sequence>
<dbReference type="EMBL" id="CADCTV010000870">
    <property type="protein sequence ID" value="CAA9366797.1"/>
    <property type="molecule type" value="Genomic_DNA"/>
</dbReference>
<evidence type="ECO:0000313" key="3">
    <source>
        <dbReference type="EMBL" id="CAA9366797.1"/>
    </source>
</evidence>
<protein>
    <submittedName>
        <fullName evidence="3">Uncharacterized protein</fullName>
    </submittedName>
</protein>
<keyword evidence="2" id="KW-0472">Membrane</keyword>
<feature type="compositionally biased region" description="Low complexity" evidence="1">
    <location>
        <begin position="75"/>
        <end position="87"/>
    </location>
</feature>
<feature type="compositionally biased region" description="Basic and acidic residues" evidence="1">
    <location>
        <begin position="9"/>
        <end position="28"/>
    </location>
</feature>
<feature type="region of interest" description="Disordered" evidence="1">
    <location>
        <begin position="59"/>
        <end position="90"/>
    </location>
</feature>
<keyword evidence="2" id="KW-0812">Transmembrane</keyword>
<dbReference type="AlphaFoldDB" id="A0A6J4MRQ3"/>
<organism evidence="3">
    <name type="scientific">uncultured Gemmatimonadota bacterium</name>
    <dbReference type="NCBI Taxonomy" id="203437"/>
    <lineage>
        <taxon>Bacteria</taxon>
        <taxon>Pseudomonadati</taxon>
        <taxon>Gemmatimonadota</taxon>
        <taxon>environmental samples</taxon>
    </lineage>
</organism>
<accession>A0A6J4MRQ3</accession>
<feature type="region of interest" description="Disordered" evidence="1">
    <location>
        <begin position="1"/>
        <end position="35"/>
    </location>
</feature>
<reference evidence="3" key="1">
    <citation type="submission" date="2020-02" db="EMBL/GenBank/DDBJ databases">
        <authorList>
            <person name="Meier V. D."/>
        </authorList>
    </citation>
    <scope>NUCLEOTIDE SEQUENCE</scope>
    <source>
        <strain evidence="3">AVDCRST_MAG89</strain>
    </source>
</reference>
<keyword evidence="2" id="KW-1133">Transmembrane helix</keyword>
<gene>
    <name evidence="3" type="ORF">AVDCRST_MAG89-4166</name>
</gene>
<evidence type="ECO:0000256" key="1">
    <source>
        <dbReference type="SAM" id="MobiDB-lite"/>
    </source>
</evidence>
<feature type="transmembrane region" description="Helical" evidence="2">
    <location>
        <begin position="37"/>
        <end position="54"/>
    </location>
</feature>
<evidence type="ECO:0000256" key="2">
    <source>
        <dbReference type="SAM" id="Phobius"/>
    </source>
</evidence>